<reference evidence="1" key="1">
    <citation type="submission" date="2023-05" db="EMBL/GenBank/DDBJ databases">
        <title>Nepenthes gracilis genome sequencing.</title>
        <authorList>
            <person name="Fukushima K."/>
        </authorList>
    </citation>
    <scope>NUCLEOTIDE SEQUENCE</scope>
    <source>
        <strain evidence="1">SING2019-196</strain>
    </source>
</reference>
<gene>
    <name evidence="1" type="ORF">Nepgr_019231</name>
</gene>
<protein>
    <submittedName>
        <fullName evidence="1">Uncharacterized protein</fullName>
    </submittedName>
</protein>
<dbReference type="EMBL" id="BSYO01000017">
    <property type="protein sequence ID" value="GMH17390.1"/>
    <property type="molecule type" value="Genomic_DNA"/>
</dbReference>
<keyword evidence="2" id="KW-1185">Reference proteome</keyword>
<evidence type="ECO:0000313" key="1">
    <source>
        <dbReference type="EMBL" id="GMH17390.1"/>
    </source>
</evidence>
<proteinExistence type="predicted"/>
<comment type="caution">
    <text evidence="1">The sequence shown here is derived from an EMBL/GenBank/DDBJ whole genome shotgun (WGS) entry which is preliminary data.</text>
</comment>
<name>A0AAD3ST58_NEPGR</name>
<dbReference type="Proteomes" id="UP001279734">
    <property type="component" value="Unassembled WGS sequence"/>
</dbReference>
<sequence length="88" mass="9438">MNTITYMSEGTGLACNALCGTLSKPALCLTGCLPLLLPVLAGYDSWVLVTICNGDEEEKLRCSCHASRGSSGMPHEISAFSRKIIFRL</sequence>
<dbReference type="AlphaFoldDB" id="A0AAD3ST58"/>
<organism evidence="1 2">
    <name type="scientific">Nepenthes gracilis</name>
    <name type="common">Slender pitcher plant</name>
    <dbReference type="NCBI Taxonomy" id="150966"/>
    <lineage>
        <taxon>Eukaryota</taxon>
        <taxon>Viridiplantae</taxon>
        <taxon>Streptophyta</taxon>
        <taxon>Embryophyta</taxon>
        <taxon>Tracheophyta</taxon>
        <taxon>Spermatophyta</taxon>
        <taxon>Magnoliopsida</taxon>
        <taxon>eudicotyledons</taxon>
        <taxon>Gunneridae</taxon>
        <taxon>Pentapetalae</taxon>
        <taxon>Caryophyllales</taxon>
        <taxon>Nepenthaceae</taxon>
        <taxon>Nepenthes</taxon>
    </lineage>
</organism>
<evidence type="ECO:0000313" key="2">
    <source>
        <dbReference type="Proteomes" id="UP001279734"/>
    </source>
</evidence>
<accession>A0AAD3ST58</accession>